<dbReference type="Proteomes" id="UP000799324">
    <property type="component" value="Unassembled WGS sequence"/>
</dbReference>
<feature type="transmembrane region" description="Helical" evidence="6">
    <location>
        <begin position="418"/>
        <end position="440"/>
    </location>
</feature>
<evidence type="ECO:0000256" key="4">
    <source>
        <dbReference type="ARBA" id="ARBA00023002"/>
    </source>
</evidence>
<dbReference type="InterPro" id="IPR002938">
    <property type="entry name" value="FAD-bd"/>
</dbReference>
<evidence type="ECO:0000313" key="9">
    <source>
        <dbReference type="Proteomes" id="UP000799324"/>
    </source>
</evidence>
<dbReference type="PRINTS" id="PR00420">
    <property type="entry name" value="RNGMNOXGNASE"/>
</dbReference>
<dbReference type="Pfam" id="PF13450">
    <property type="entry name" value="NAD_binding_8"/>
    <property type="match status" value="1"/>
</dbReference>
<keyword evidence="6" id="KW-0472">Membrane</keyword>
<dbReference type="InterPro" id="IPR036188">
    <property type="entry name" value="FAD/NAD-bd_sf"/>
</dbReference>
<dbReference type="EMBL" id="MU004470">
    <property type="protein sequence ID" value="KAF2650001.1"/>
    <property type="molecule type" value="Genomic_DNA"/>
</dbReference>
<keyword evidence="4" id="KW-0560">Oxidoreductase</keyword>
<dbReference type="SUPFAM" id="SSF51905">
    <property type="entry name" value="FAD/NAD(P)-binding domain"/>
    <property type="match status" value="1"/>
</dbReference>
<evidence type="ECO:0000259" key="7">
    <source>
        <dbReference type="Pfam" id="PF01494"/>
    </source>
</evidence>
<evidence type="ECO:0000256" key="6">
    <source>
        <dbReference type="SAM" id="Phobius"/>
    </source>
</evidence>
<proteinExistence type="predicted"/>
<keyword evidence="6" id="KW-1133">Transmembrane helix</keyword>
<evidence type="ECO:0000313" key="8">
    <source>
        <dbReference type="EMBL" id="KAF2650001.1"/>
    </source>
</evidence>
<evidence type="ECO:0000256" key="3">
    <source>
        <dbReference type="ARBA" id="ARBA00022827"/>
    </source>
</evidence>
<evidence type="ECO:0000256" key="2">
    <source>
        <dbReference type="ARBA" id="ARBA00022630"/>
    </source>
</evidence>
<gene>
    <name evidence="8" type="ORF">K491DRAFT_721131</name>
</gene>
<dbReference type="OrthoDB" id="47494at2759"/>
<evidence type="ECO:0000256" key="5">
    <source>
        <dbReference type="ARBA" id="ARBA00023033"/>
    </source>
</evidence>
<name>A0A6A6SSM9_9PLEO</name>
<comment type="cofactor">
    <cofactor evidence="1">
        <name>FAD</name>
        <dbReference type="ChEBI" id="CHEBI:57692"/>
    </cofactor>
</comment>
<feature type="domain" description="FAD-binding" evidence="7">
    <location>
        <begin position="328"/>
        <end position="367"/>
    </location>
</feature>
<keyword evidence="3" id="KW-0274">FAD</keyword>
<dbReference type="Gene3D" id="3.50.50.60">
    <property type="entry name" value="FAD/NAD(P)-binding domain"/>
    <property type="match status" value="1"/>
</dbReference>
<keyword evidence="5" id="KW-0503">Monooxygenase</keyword>
<dbReference type="GO" id="GO:0004497">
    <property type="term" value="F:monooxygenase activity"/>
    <property type="evidence" value="ECO:0007669"/>
    <property type="project" value="UniProtKB-KW"/>
</dbReference>
<reference evidence="8" key="1">
    <citation type="journal article" date="2020" name="Stud. Mycol.">
        <title>101 Dothideomycetes genomes: a test case for predicting lifestyles and emergence of pathogens.</title>
        <authorList>
            <person name="Haridas S."/>
            <person name="Albert R."/>
            <person name="Binder M."/>
            <person name="Bloem J."/>
            <person name="Labutti K."/>
            <person name="Salamov A."/>
            <person name="Andreopoulos B."/>
            <person name="Baker S."/>
            <person name="Barry K."/>
            <person name="Bills G."/>
            <person name="Bluhm B."/>
            <person name="Cannon C."/>
            <person name="Castanera R."/>
            <person name="Culley D."/>
            <person name="Daum C."/>
            <person name="Ezra D."/>
            <person name="Gonzalez J."/>
            <person name="Henrissat B."/>
            <person name="Kuo A."/>
            <person name="Liang C."/>
            <person name="Lipzen A."/>
            <person name="Lutzoni F."/>
            <person name="Magnuson J."/>
            <person name="Mondo S."/>
            <person name="Nolan M."/>
            <person name="Ohm R."/>
            <person name="Pangilinan J."/>
            <person name="Park H.-J."/>
            <person name="Ramirez L."/>
            <person name="Alfaro M."/>
            <person name="Sun H."/>
            <person name="Tritt A."/>
            <person name="Yoshinaga Y."/>
            <person name="Zwiers L.-H."/>
            <person name="Turgeon B."/>
            <person name="Goodwin S."/>
            <person name="Spatafora J."/>
            <person name="Crous P."/>
            <person name="Grigoriev I."/>
        </authorList>
    </citation>
    <scope>NUCLEOTIDE SEQUENCE</scope>
    <source>
        <strain evidence="8">CBS 122681</strain>
    </source>
</reference>
<keyword evidence="9" id="KW-1185">Reference proteome</keyword>
<keyword evidence="6" id="KW-0812">Transmembrane</keyword>
<protein>
    <submittedName>
        <fullName evidence="8">FAD/NAD(P)-binding domain-containing protein</fullName>
    </submittedName>
</protein>
<dbReference type="PANTHER" id="PTHR47178:SF6">
    <property type="entry name" value="FAD-BINDING DOMAIN-CONTAINING PROTEIN"/>
    <property type="match status" value="1"/>
</dbReference>
<dbReference type="GO" id="GO:0071949">
    <property type="term" value="F:FAD binding"/>
    <property type="evidence" value="ECO:0007669"/>
    <property type="project" value="InterPro"/>
</dbReference>
<dbReference type="PANTHER" id="PTHR47178">
    <property type="entry name" value="MONOOXYGENASE, FAD-BINDING"/>
    <property type="match status" value="1"/>
</dbReference>
<dbReference type="Pfam" id="PF01494">
    <property type="entry name" value="FAD_binding_3"/>
    <property type="match status" value="1"/>
</dbReference>
<keyword evidence="2" id="KW-0285">Flavoprotein</keyword>
<dbReference type="AlphaFoldDB" id="A0A6A6SSM9"/>
<evidence type="ECO:0000256" key="1">
    <source>
        <dbReference type="ARBA" id="ARBA00001974"/>
    </source>
</evidence>
<organism evidence="8 9">
    <name type="scientific">Lophiostoma macrostomum CBS 122681</name>
    <dbReference type="NCBI Taxonomy" id="1314788"/>
    <lineage>
        <taxon>Eukaryota</taxon>
        <taxon>Fungi</taxon>
        <taxon>Dikarya</taxon>
        <taxon>Ascomycota</taxon>
        <taxon>Pezizomycotina</taxon>
        <taxon>Dothideomycetes</taxon>
        <taxon>Pleosporomycetidae</taxon>
        <taxon>Pleosporales</taxon>
        <taxon>Lophiostomataceae</taxon>
        <taxon>Lophiostoma</taxon>
    </lineage>
</organism>
<accession>A0A6A6SSM9</accession>
<sequence length="456" mass="50024">MSAKASAGNTGHIKVAVVGAGISGLAVANGLLKDPARRFDVQVYERDTISFSSERGGYQLRISGNGLDALRTVADNELWDLLRETWAGDEARAPTLVDPKNFNVHLRLANLKLYPSSRPVPRHGLRHALLQPLLSQGRVHLNHQITHFEYISNGQKGVELHFKDQDSQYADILIAADGSNSTINRQVGLKNKVKLEHWTLIQSRGVIDKSTRDKLPTSVLEAGSVLFLGGRESTGFVSVYDPKPELGTGGSESYTLFWSCLVPSEHGKKMIAKVGENVQDILPLLADYLRSLGYGETLAFITQAATQHLRTGLLTSSIQPKEDWRKGDVSNARVILLGDAVHPMTPGRGMGANQALTDAGKLVNLFQSSTFEKGQPSDQELATMVRVFEAEMYKRAFKMVKDSEAMTDLDLTKVSGKIFIRLVGAALTVLGWGVSLLEIVGLKKREKLDYLSHKIE</sequence>